<keyword evidence="2" id="KW-1185">Reference proteome</keyword>
<evidence type="ECO:0000313" key="2">
    <source>
        <dbReference type="Proteomes" id="UP000215914"/>
    </source>
</evidence>
<dbReference type="AlphaFoldDB" id="A0A9K3DIR0"/>
<dbReference type="EMBL" id="MNCJ02000332">
    <property type="protein sequence ID" value="KAF5756149.1"/>
    <property type="molecule type" value="Genomic_DNA"/>
</dbReference>
<reference evidence="1" key="2">
    <citation type="submission" date="2020-06" db="EMBL/GenBank/DDBJ databases">
        <title>Helianthus annuus Genome sequencing and assembly Release 2.</title>
        <authorList>
            <person name="Gouzy J."/>
            <person name="Langlade N."/>
            <person name="Munos S."/>
        </authorList>
    </citation>
    <scope>NUCLEOTIDE SEQUENCE</scope>
    <source>
        <tissue evidence="1">Leaves</tissue>
    </source>
</reference>
<protein>
    <submittedName>
        <fullName evidence="1">Uncharacterized protein</fullName>
    </submittedName>
</protein>
<evidence type="ECO:0000313" key="1">
    <source>
        <dbReference type="EMBL" id="KAF5756149.1"/>
    </source>
</evidence>
<name>A0A9K3DIR0_HELAN</name>
<dbReference type="Proteomes" id="UP000215914">
    <property type="component" value="Unassembled WGS sequence"/>
</dbReference>
<organism evidence="1 2">
    <name type="scientific">Helianthus annuus</name>
    <name type="common">Common sunflower</name>
    <dbReference type="NCBI Taxonomy" id="4232"/>
    <lineage>
        <taxon>Eukaryota</taxon>
        <taxon>Viridiplantae</taxon>
        <taxon>Streptophyta</taxon>
        <taxon>Embryophyta</taxon>
        <taxon>Tracheophyta</taxon>
        <taxon>Spermatophyta</taxon>
        <taxon>Magnoliopsida</taxon>
        <taxon>eudicotyledons</taxon>
        <taxon>Gunneridae</taxon>
        <taxon>Pentapetalae</taxon>
        <taxon>asterids</taxon>
        <taxon>campanulids</taxon>
        <taxon>Asterales</taxon>
        <taxon>Asteraceae</taxon>
        <taxon>Asteroideae</taxon>
        <taxon>Heliantheae alliance</taxon>
        <taxon>Heliantheae</taxon>
        <taxon>Helianthus</taxon>
    </lineage>
</organism>
<dbReference type="Gramene" id="mRNA:HanXRQr2_Chr17g0811221">
    <property type="protein sequence ID" value="CDS:HanXRQr2_Chr17g0811221.1"/>
    <property type="gene ID" value="HanXRQr2_Chr17g0811221"/>
</dbReference>
<accession>A0A9K3DIR0</accession>
<proteinExistence type="predicted"/>
<gene>
    <name evidence="1" type="ORF">HanXRQr2_Chr17g0811221</name>
</gene>
<comment type="caution">
    <text evidence="1">The sequence shown here is derived from an EMBL/GenBank/DDBJ whole genome shotgun (WGS) entry which is preliminary data.</text>
</comment>
<reference evidence="1" key="1">
    <citation type="journal article" date="2017" name="Nature">
        <title>The sunflower genome provides insights into oil metabolism, flowering and Asterid evolution.</title>
        <authorList>
            <person name="Badouin H."/>
            <person name="Gouzy J."/>
            <person name="Grassa C.J."/>
            <person name="Murat F."/>
            <person name="Staton S.E."/>
            <person name="Cottret L."/>
            <person name="Lelandais-Briere C."/>
            <person name="Owens G.L."/>
            <person name="Carrere S."/>
            <person name="Mayjonade B."/>
            <person name="Legrand L."/>
            <person name="Gill N."/>
            <person name="Kane N.C."/>
            <person name="Bowers J.E."/>
            <person name="Hubner S."/>
            <person name="Bellec A."/>
            <person name="Berard A."/>
            <person name="Berges H."/>
            <person name="Blanchet N."/>
            <person name="Boniface M.C."/>
            <person name="Brunel D."/>
            <person name="Catrice O."/>
            <person name="Chaidir N."/>
            <person name="Claudel C."/>
            <person name="Donnadieu C."/>
            <person name="Faraut T."/>
            <person name="Fievet G."/>
            <person name="Helmstetter N."/>
            <person name="King M."/>
            <person name="Knapp S.J."/>
            <person name="Lai Z."/>
            <person name="Le Paslier M.C."/>
            <person name="Lippi Y."/>
            <person name="Lorenzon L."/>
            <person name="Mandel J.R."/>
            <person name="Marage G."/>
            <person name="Marchand G."/>
            <person name="Marquand E."/>
            <person name="Bret-Mestries E."/>
            <person name="Morien E."/>
            <person name="Nambeesan S."/>
            <person name="Nguyen T."/>
            <person name="Pegot-Espagnet P."/>
            <person name="Pouilly N."/>
            <person name="Raftis F."/>
            <person name="Sallet E."/>
            <person name="Schiex T."/>
            <person name="Thomas J."/>
            <person name="Vandecasteele C."/>
            <person name="Vares D."/>
            <person name="Vear F."/>
            <person name="Vautrin S."/>
            <person name="Crespi M."/>
            <person name="Mangin B."/>
            <person name="Burke J.M."/>
            <person name="Salse J."/>
            <person name="Munos S."/>
            <person name="Vincourt P."/>
            <person name="Rieseberg L.H."/>
            <person name="Langlade N.B."/>
        </authorList>
    </citation>
    <scope>NUCLEOTIDE SEQUENCE</scope>
    <source>
        <tissue evidence="1">Leaves</tissue>
    </source>
</reference>
<sequence>MLIYDFYERYLYFLTFFNNISRLTPRPASRLTPREAKGKRLDTRFSLFKPCVGYLCIFNFEVTIEHDLSFHLMYCL</sequence>